<organism evidence="2 3">
    <name type="scientific">Symbiodinium microadriaticum</name>
    <name type="common">Dinoflagellate</name>
    <name type="synonym">Zooxanthella microadriatica</name>
    <dbReference type="NCBI Taxonomy" id="2951"/>
    <lineage>
        <taxon>Eukaryota</taxon>
        <taxon>Sar</taxon>
        <taxon>Alveolata</taxon>
        <taxon>Dinophyceae</taxon>
        <taxon>Suessiales</taxon>
        <taxon>Symbiodiniaceae</taxon>
        <taxon>Symbiodinium</taxon>
    </lineage>
</organism>
<comment type="caution">
    <text evidence="2">The sequence shown here is derived from an EMBL/GenBank/DDBJ whole genome shotgun (WGS) entry which is preliminary data.</text>
</comment>
<proteinExistence type="predicted"/>
<feature type="compositionally biased region" description="Polar residues" evidence="1">
    <location>
        <begin position="241"/>
        <end position="255"/>
    </location>
</feature>
<reference evidence="2 3" key="1">
    <citation type="submission" date="2016-02" db="EMBL/GenBank/DDBJ databases">
        <title>Genome analysis of coral dinoflagellate symbionts highlights evolutionary adaptations to a symbiotic lifestyle.</title>
        <authorList>
            <person name="Aranda M."/>
            <person name="Li Y."/>
            <person name="Liew Y.J."/>
            <person name="Baumgarten S."/>
            <person name="Simakov O."/>
            <person name="Wilson M."/>
            <person name="Piel J."/>
            <person name="Ashoor H."/>
            <person name="Bougouffa S."/>
            <person name="Bajic V.B."/>
            <person name="Ryu T."/>
            <person name="Ravasi T."/>
            <person name="Bayer T."/>
            <person name="Micklem G."/>
            <person name="Kim H."/>
            <person name="Bhak J."/>
            <person name="Lajeunesse T.C."/>
            <person name="Voolstra C.R."/>
        </authorList>
    </citation>
    <scope>NUCLEOTIDE SEQUENCE [LARGE SCALE GENOMIC DNA]</scope>
    <source>
        <strain evidence="2 3">CCMP2467</strain>
    </source>
</reference>
<keyword evidence="3" id="KW-1185">Reference proteome</keyword>
<dbReference type="AlphaFoldDB" id="A0A1Q9E2Y7"/>
<feature type="compositionally biased region" description="Low complexity" evidence="1">
    <location>
        <begin position="207"/>
        <end position="234"/>
    </location>
</feature>
<evidence type="ECO:0000313" key="2">
    <source>
        <dbReference type="EMBL" id="OLQ01792.1"/>
    </source>
</evidence>
<evidence type="ECO:0000313" key="3">
    <source>
        <dbReference type="Proteomes" id="UP000186817"/>
    </source>
</evidence>
<evidence type="ECO:0000256" key="1">
    <source>
        <dbReference type="SAM" id="MobiDB-lite"/>
    </source>
</evidence>
<protein>
    <submittedName>
        <fullName evidence="2">Uncharacterized protein</fullName>
    </submittedName>
</protein>
<feature type="region of interest" description="Disordered" evidence="1">
    <location>
        <begin position="330"/>
        <end position="353"/>
    </location>
</feature>
<feature type="compositionally biased region" description="Low complexity" evidence="1">
    <location>
        <begin position="334"/>
        <end position="343"/>
    </location>
</feature>
<accession>A0A1Q9E2Y7</accession>
<name>A0A1Q9E2Y7_SYMMI</name>
<dbReference type="Proteomes" id="UP000186817">
    <property type="component" value="Unassembled WGS sequence"/>
</dbReference>
<gene>
    <name evidence="2" type="ORF">AK812_SmicGene15424</name>
</gene>
<sequence length="370" mass="40156">MLVGHAIVQSAAVQHNVVGVFVVPPERYGAELDLDHILALAEPEGRVASRSGERISNDVFPNTCRAFQGKRSCDVARQDERRARTRAGATCTRVQSKLEHTYPEIHQPACVPFLPAAAWPQQPQQQQQQQQRQVIAERRCLKSKMPVSAVPRAKFQAKWQNDVGGGHVEPEQISNAASGWTTFLKMSAAACLALVITLLPLDSAEAARSGGRMGGRMSAMRSAPRMSAPRSRPSSRPPPTARQNSGSAQLRSGPNVSIGIGSPVISPFGFGGFGYSPFGFGFGGGLPVPVPVPSGPSNTDQMLQNQQVQDERKIDEQNREIAELKKQIAELKGQQPAQNQQVQDARTLSEQKDEITDLKKQIMALMGQKS</sequence>
<dbReference type="EMBL" id="LSRX01000281">
    <property type="protein sequence ID" value="OLQ01792.1"/>
    <property type="molecule type" value="Genomic_DNA"/>
</dbReference>
<dbReference type="OrthoDB" id="431739at2759"/>
<feature type="region of interest" description="Disordered" evidence="1">
    <location>
        <begin position="207"/>
        <end position="255"/>
    </location>
</feature>